<gene>
    <name evidence="2" type="ORF">BJ554DRAFT_5408</name>
</gene>
<proteinExistence type="predicted"/>
<dbReference type="EMBL" id="JAEFCI010002354">
    <property type="protein sequence ID" value="KAG5462287.1"/>
    <property type="molecule type" value="Genomic_DNA"/>
</dbReference>
<dbReference type="Proteomes" id="UP000673691">
    <property type="component" value="Unassembled WGS sequence"/>
</dbReference>
<feature type="compositionally biased region" description="Gly residues" evidence="1">
    <location>
        <begin position="32"/>
        <end position="44"/>
    </location>
</feature>
<feature type="region of interest" description="Disordered" evidence="1">
    <location>
        <begin position="25"/>
        <end position="46"/>
    </location>
</feature>
<name>A0A8H7ZZW2_9FUNG</name>
<evidence type="ECO:0000313" key="3">
    <source>
        <dbReference type="Proteomes" id="UP000673691"/>
    </source>
</evidence>
<dbReference type="OrthoDB" id="5853397at2759"/>
<comment type="caution">
    <text evidence="2">The sequence shown here is derived from an EMBL/GenBank/DDBJ whole genome shotgun (WGS) entry which is preliminary data.</text>
</comment>
<evidence type="ECO:0000256" key="1">
    <source>
        <dbReference type="SAM" id="MobiDB-lite"/>
    </source>
</evidence>
<organism evidence="2 3">
    <name type="scientific">Olpidium bornovanus</name>
    <dbReference type="NCBI Taxonomy" id="278681"/>
    <lineage>
        <taxon>Eukaryota</taxon>
        <taxon>Fungi</taxon>
        <taxon>Fungi incertae sedis</taxon>
        <taxon>Olpidiomycota</taxon>
        <taxon>Olpidiomycotina</taxon>
        <taxon>Olpidiomycetes</taxon>
        <taxon>Olpidiales</taxon>
        <taxon>Olpidiaceae</taxon>
        <taxon>Olpidium</taxon>
    </lineage>
</organism>
<keyword evidence="3" id="KW-1185">Reference proteome</keyword>
<evidence type="ECO:0000313" key="2">
    <source>
        <dbReference type="EMBL" id="KAG5462287.1"/>
    </source>
</evidence>
<sequence length="87" mass="9409">MWDAAVCVNFADELLDFLRSTIEAESGEQERTGGGGGGGGGVGGNPRVTWTVRIRCPFREVELVSEGEKNGFLAERYIRAVDGFDAR</sequence>
<accession>A0A8H7ZZW2</accession>
<reference evidence="2 3" key="1">
    <citation type="journal article" name="Sci. Rep.">
        <title>Genome-scale phylogenetic analyses confirm Olpidium as the closest living zoosporic fungus to the non-flagellated, terrestrial fungi.</title>
        <authorList>
            <person name="Chang Y."/>
            <person name="Rochon D."/>
            <person name="Sekimoto S."/>
            <person name="Wang Y."/>
            <person name="Chovatia M."/>
            <person name="Sandor L."/>
            <person name="Salamov A."/>
            <person name="Grigoriev I.V."/>
            <person name="Stajich J.E."/>
            <person name="Spatafora J.W."/>
        </authorList>
    </citation>
    <scope>NUCLEOTIDE SEQUENCE [LARGE SCALE GENOMIC DNA]</scope>
    <source>
        <strain evidence="2">S191</strain>
    </source>
</reference>
<protein>
    <submittedName>
        <fullName evidence="2">Uncharacterized protein</fullName>
    </submittedName>
</protein>
<dbReference type="AlphaFoldDB" id="A0A8H7ZZW2"/>